<evidence type="ECO:0000256" key="9">
    <source>
        <dbReference type="SAM" id="MobiDB-lite"/>
    </source>
</evidence>
<reference evidence="13 14" key="1">
    <citation type="journal article" date="2020" name="ISME J.">
        <title>Comparative genomics reveals insights into cyanobacterial evolution and habitat adaptation.</title>
        <authorList>
            <person name="Chen M.Y."/>
            <person name="Teng W.K."/>
            <person name="Zhao L."/>
            <person name="Hu C.X."/>
            <person name="Zhou Y.K."/>
            <person name="Han B.P."/>
            <person name="Song L.R."/>
            <person name="Shu W.S."/>
        </authorList>
    </citation>
    <scope>NUCLEOTIDE SEQUENCE [LARGE SCALE GENOMIC DNA]</scope>
    <source>
        <strain evidence="13 14">FACHB-252</strain>
    </source>
</reference>
<dbReference type="Proteomes" id="UP000606396">
    <property type="component" value="Unassembled WGS sequence"/>
</dbReference>
<keyword evidence="1" id="KW-0121">Carboxypeptidase</keyword>
<protein>
    <submittedName>
        <fullName evidence="13">Penicillin-binding protein 1A</fullName>
    </submittedName>
</protein>
<evidence type="ECO:0000313" key="14">
    <source>
        <dbReference type="Proteomes" id="UP000606396"/>
    </source>
</evidence>
<feature type="compositionally biased region" description="Low complexity" evidence="9">
    <location>
        <begin position="727"/>
        <end position="745"/>
    </location>
</feature>
<dbReference type="PANTHER" id="PTHR32282:SF31">
    <property type="entry name" value="PEPTIDOGLYCAN GLYCOSYLTRANSFERASE"/>
    <property type="match status" value="1"/>
</dbReference>
<dbReference type="Pfam" id="PF00912">
    <property type="entry name" value="Transgly"/>
    <property type="match status" value="1"/>
</dbReference>
<dbReference type="InterPro" id="IPR012338">
    <property type="entry name" value="Beta-lactam/transpept-like"/>
</dbReference>
<dbReference type="SUPFAM" id="SSF56601">
    <property type="entry name" value="beta-lactamase/transpeptidase-like"/>
    <property type="match status" value="1"/>
</dbReference>
<dbReference type="InterPro" id="IPR036950">
    <property type="entry name" value="PBP_transglycosylase"/>
</dbReference>
<feature type="transmembrane region" description="Helical" evidence="10">
    <location>
        <begin position="23"/>
        <end position="42"/>
    </location>
</feature>
<dbReference type="InterPro" id="IPR001264">
    <property type="entry name" value="Glyco_trans_51"/>
</dbReference>
<feature type="compositionally biased region" description="Low complexity" evidence="9">
    <location>
        <begin position="693"/>
        <end position="703"/>
    </location>
</feature>
<proteinExistence type="predicted"/>
<comment type="caution">
    <text evidence="13">The sequence shown here is derived from an EMBL/GenBank/DDBJ whole genome shotgun (WGS) entry which is preliminary data.</text>
</comment>
<dbReference type="Gene3D" id="3.40.710.10">
    <property type="entry name" value="DD-peptidase/beta-lactamase superfamily"/>
    <property type="match status" value="1"/>
</dbReference>
<keyword evidence="3" id="KW-0328">Glycosyltransferase</keyword>
<comment type="catalytic activity">
    <reaction evidence="7">
        <text>Preferential cleavage: (Ac)2-L-Lys-D-Ala-|-D-Ala. Also transpeptidation of peptidyl-alanyl moieties that are N-acyl substituents of D-alanine.</text>
        <dbReference type="EC" id="3.4.16.4"/>
    </reaction>
</comment>
<organism evidence="13 14">
    <name type="scientific">Nostoc punctiforme FACHB-252</name>
    <dbReference type="NCBI Taxonomy" id="1357509"/>
    <lineage>
        <taxon>Bacteria</taxon>
        <taxon>Bacillati</taxon>
        <taxon>Cyanobacteriota</taxon>
        <taxon>Cyanophyceae</taxon>
        <taxon>Nostocales</taxon>
        <taxon>Nostocaceae</taxon>
        <taxon>Nostoc</taxon>
    </lineage>
</organism>
<feature type="region of interest" description="Disordered" evidence="9">
    <location>
        <begin position="610"/>
        <end position="755"/>
    </location>
</feature>
<dbReference type="RefSeq" id="WP_190949023.1">
    <property type="nucleotide sequence ID" value="NZ_JACJTC010000005.1"/>
</dbReference>
<keyword evidence="4" id="KW-0808">Transferase</keyword>
<dbReference type="EMBL" id="JACJTC010000005">
    <property type="protein sequence ID" value="MBD2611238.1"/>
    <property type="molecule type" value="Genomic_DNA"/>
</dbReference>
<keyword evidence="2" id="KW-0645">Protease</keyword>
<evidence type="ECO:0000259" key="12">
    <source>
        <dbReference type="Pfam" id="PF00912"/>
    </source>
</evidence>
<dbReference type="SUPFAM" id="SSF53955">
    <property type="entry name" value="Lysozyme-like"/>
    <property type="match status" value="1"/>
</dbReference>
<evidence type="ECO:0000256" key="7">
    <source>
        <dbReference type="ARBA" id="ARBA00034000"/>
    </source>
</evidence>
<dbReference type="NCBIfam" id="TIGR02074">
    <property type="entry name" value="PBP_1a_fam"/>
    <property type="match status" value="1"/>
</dbReference>
<sequence>MKILPSRMTADRATRNKPIYRRIWFWAGLGVGGGILASIYGVSVIDSSLPDKAELNAVVREQTLTIKAADGTILKQQGEASREQLKLEQIPDNLKKAFIASEDRRFGQHKGIDAQGILRAGLNNLRSQGVVEGGSTITQQLARILFLKQEQTIWRKLKEIRLAQKIESELTKDQILERYLNLVYLGAGAYGVADASWVYFSKSPDQLSLAEMATIAGLAPAPSLYAPDKNPVAAKQRRNLVLQRMQEEKFITPEQRRAATQEALTLKTSLPKRLQVESPYFTTYVQKELPKYVSADVLSSGGLVVETTLNPTWQKAAEEAVAKTLRNQGRWENFKEAAMVAIDPGNGEIKAMVGGKDFGKNQFNRVTQAQRQPGSTFKGFVYATAIASGKSPYATYEDAPFVVDGYEPKNYSESFRGSMTMRDALTRSTNIVAVKVLIDIGFTPTIKLAHDMGIKSELRPTYSLALGSNEVNLLELTSAYGSFATQGLHTEPHGITRILNRQGKVIWSADFKSKRVLDADSAAIMTWMLRNVVEAGTGGAAQLGNRPVAGKTGTSDEARDLWFIGYIPQVVTGVWLGNDNNRPTYGSSSSAAYTWHEFMEKAVEGMPVEKFPKRPKLEGRKGTIKAQSIKPKQVLNRSISSNDDESEQQSYRNSEDNSGSSRRRRSRRYSQEEQQSTSDYTPRRRRRYRSTEESTTSNSSSESSRPRRRYRRVESSDSPPPRRTRRSSSPSNSSGSSGSSSSQPSWRDRLRPTQE</sequence>
<keyword evidence="10" id="KW-0472">Membrane</keyword>
<evidence type="ECO:0000256" key="2">
    <source>
        <dbReference type="ARBA" id="ARBA00022670"/>
    </source>
</evidence>
<dbReference type="Pfam" id="PF00905">
    <property type="entry name" value="Transpeptidase"/>
    <property type="match status" value="1"/>
</dbReference>
<gene>
    <name evidence="13" type="ORF">H6G94_08115</name>
</gene>
<evidence type="ECO:0000256" key="6">
    <source>
        <dbReference type="ARBA" id="ARBA00023268"/>
    </source>
</evidence>
<evidence type="ECO:0000256" key="5">
    <source>
        <dbReference type="ARBA" id="ARBA00022801"/>
    </source>
</evidence>
<name>A0ABR8H666_NOSPU</name>
<dbReference type="InterPro" id="IPR023346">
    <property type="entry name" value="Lysozyme-like_dom_sf"/>
</dbReference>
<dbReference type="PANTHER" id="PTHR32282">
    <property type="entry name" value="BINDING PROTEIN TRANSPEPTIDASE, PUTATIVE-RELATED"/>
    <property type="match status" value="1"/>
</dbReference>
<evidence type="ECO:0000256" key="4">
    <source>
        <dbReference type="ARBA" id="ARBA00022679"/>
    </source>
</evidence>
<evidence type="ECO:0000313" key="13">
    <source>
        <dbReference type="EMBL" id="MBD2611238.1"/>
    </source>
</evidence>
<keyword evidence="6" id="KW-0511">Multifunctional enzyme</keyword>
<feature type="domain" description="Glycosyl transferase family 51" evidence="12">
    <location>
        <begin position="71"/>
        <end position="246"/>
    </location>
</feature>
<evidence type="ECO:0000256" key="8">
    <source>
        <dbReference type="ARBA" id="ARBA00049902"/>
    </source>
</evidence>
<evidence type="ECO:0000256" key="1">
    <source>
        <dbReference type="ARBA" id="ARBA00022645"/>
    </source>
</evidence>
<keyword evidence="10" id="KW-1133">Transmembrane helix</keyword>
<evidence type="ECO:0000259" key="11">
    <source>
        <dbReference type="Pfam" id="PF00905"/>
    </source>
</evidence>
<evidence type="ECO:0000256" key="3">
    <source>
        <dbReference type="ARBA" id="ARBA00022676"/>
    </source>
</evidence>
<feature type="domain" description="Penicillin-binding protein transpeptidase" evidence="11">
    <location>
        <begin position="338"/>
        <end position="598"/>
    </location>
</feature>
<keyword evidence="10" id="KW-0812">Transmembrane</keyword>
<feature type="compositionally biased region" description="Basic and acidic residues" evidence="9">
    <location>
        <begin position="746"/>
        <end position="755"/>
    </location>
</feature>
<dbReference type="InterPro" id="IPR001460">
    <property type="entry name" value="PCN-bd_Tpept"/>
</dbReference>
<dbReference type="InterPro" id="IPR050396">
    <property type="entry name" value="Glycosyltr_51/Transpeptidase"/>
</dbReference>
<accession>A0ABR8H666</accession>
<evidence type="ECO:0000256" key="10">
    <source>
        <dbReference type="SAM" id="Phobius"/>
    </source>
</evidence>
<feature type="compositionally biased region" description="Basic and acidic residues" evidence="9">
    <location>
        <begin position="610"/>
        <end position="621"/>
    </location>
</feature>
<comment type="catalytic activity">
    <reaction evidence="8">
        <text>[GlcNAc-(1-&gt;4)-Mur2Ac(oyl-L-Ala-gamma-D-Glu-L-Lys-D-Ala-D-Ala)](n)-di-trans,octa-cis-undecaprenyl diphosphate + beta-D-GlcNAc-(1-&gt;4)-Mur2Ac(oyl-L-Ala-gamma-D-Glu-L-Lys-D-Ala-D-Ala)-di-trans,octa-cis-undecaprenyl diphosphate = [GlcNAc-(1-&gt;4)-Mur2Ac(oyl-L-Ala-gamma-D-Glu-L-Lys-D-Ala-D-Ala)](n+1)-di-trans,octa-cis-undecaprenyl diphosphate + di-trans,octa-cis-undecaprenyl diphosphate + H(+)</text>
        <dbReference type="Rhea" id="RHEA:23708"/>
        <dbReference type="Rhea" id="RHEA-COMP:9602"/>
        <dbReference type="Rhea" id="RHEA-COMP:9603"/>
        <dbReference type="ChEBI" id="CHEBI:15378"/>
        <dbReference type="ChEBI" id="CHEBI:58405"/>
        <dbReference type="ChEBI" id="CHEBI:60033"/>
        <dbReference type="ChEBI" id="CHEBI:78435"/>
        <dbReference type="EC" id="2.4.99.28"/>
    </reaction>
</comment>
<keyword evidence="5" id="KW-0378">Hydrolase</keyword>
<dbReference type="Gene3D" id="1.10.3810.10">
    <property type="entry name" value="Biosynthetic peptidoglycan transglycosylase-like"/>
    <property type="match status" value="1"/>
</dbReference>
<keyword evidence="14" id="KW-1185">Reference proteome</keyword>